<gene>
    <name evidence="2" type="ORF">GCM10023353_16840</name>
</gene>
<protein>
    <submittedName>
        <fullName evidence="2">Uncharacterized protein</fullName>
    </submittedName>
</protein>
<accession>A0ABP9CJI6</accession>
<feature type="compositionally biased region" description="Low complexity" evidence="1">
    <location>
        <begin position="51"/>
        <end position="62"/>
    </location>
</feature>
<evidence type="ECO:0000313" key="3">
    <source>
        <dbReference type="Proteomes" id="UP001500839"/>
    </source>
</evidence>
<feature type="region of interest" description="Disordered" evidence="1">
    <location>
        <begin position="51"/>
        <end position="73"/>
    </location>
</feature>
<organism evidence="2 3">
    <name type="scientific">Tomitella cavernea</name>
    <dbReference type="NCBI Taxonomy" id="1387982"/>
    <lineage>
        <taxon>Bacteria</taxon>
        <taxon>Bacillati</taxon>
        <taxon>Actinomycetota</taxon>
        <taxon>Actinomycetes</taxon>
        <taxon>Mycobacteriales</taxon>
        <taxon>Tomitella</taxon>
    </lineage>
</organism>
<proteinExistence type="predicted"/>
<comment type="caution">
    <text evidence="2">The sequence shown here is derived from an EMBL/GenBank/DDBJ whole genome shotgun (WGS) entry which is preliminary data.</text>
</comment>
<keyword evidence="3" id="KW-1185">Reference proteome</keyword>
<dbReference type="EMBL" id="BAABKQ010000001">
    <property type="protein sequence ID" value="GAA4812635.1"/>
    <property type="molecule type" value="Genomic_DNA"/>
</dbReference>
<name>A0ABP9CJI6_9ACTN</name>
<reference evidence="3" key="1">
    <citation type="journal article" date="2019" name="Int. J. Syst. Evol. Microbiol.">
        <title>The Global Catalogue of Microorganisms (GCM) 10K type strain sequencing project: providing services to taxonomists for standard genome sequencing and annotation.</title>
        <authorList>
            <consortium name="The Broad Institute Genomics Platform"/>
            <consortium name="The Broad Institute Genome Sequencing Center for Infectious Disease"/>
            <person name="Wu L."/>
            <person name="Ma J."/>
        </authorList>
    </citation>
    <scope>NUCLEOTIDE SEQUENCE [LARGE SCALE GENOMIC DNA]</scope>
    <source>
        <strain evidence="3">JCM 18542</strain>
    </source>
</reference>
<evidence type="ECO:0000313" key="2">
    <source>
        <dbReference type="EMBL" id="GAA4812635.1"/>
    </source>
</evidence>
<sequence>MMQSAKLSWKRSWRVHVRGSPSRTRTALTKASAGSSDSAVLVTVAPHMSASMPAGAGSAPWSGGPGRADAPSA</sequence>
<evidence type="ECO:0000256" key="1">
    <source>
        <dbReference type="SAM" id="MobiDB-lite"/>
    </source>
</evidence>
<dbReference type="Proteomes" id="UP001500839">
    <property type="component" value="Unassembled WGS sequence"/>
</dbReference>